<comment type="caution">
    <text evidence="1">The sequence shown here is derived from an EMBL/GenBank/DDBJ whole genome shotgun (WGS) entry which is preliminary data.</text>
</comment>
<reference evidence="1 2" key="1">
    <citation type="submission" date="2016-11" db="EMBL/GenBank/DDBJ databases">
        <title>Description of two novel members of the family Erysipelotrichaceae: Ileibacterium lipovorans gen. nov., sp. nov. and Dubosiella newyorkensis, gen. nov., sp. nov.</title>
        <authorList>
            <person name="Cox L.M."/>
            <person name="Sohn J."/>
            <person name="Tyrrell K.L."/>
            <person name="Citron D.M."/>
            <person name="Lawson P.A."/>
            <person name="Patel N.B."/>
            <person name="Iizumi T."/>
            <person name="Perez-Perez G.I."/>
            <person name="Goldstein E.J."/>
            <person name="Blaser M.J."/>
        </authorList>
    </citation>
    <scope>NUCLEOTIDE SEQUENCE [LARGE SCALE GENOMIC DNA]</scope>
    <source>
        <strain evidence="1 2">NYU-BL-A4</strain>
    </source>
</reference>
<dbReference type="RefSeq" id="WP_076341548.1">
    <property type="nucleotide sequence ID" value="NZ_CAJTMI010000016.1"/>
</dbReference>
<dbReference type="OrthoDB" id="9794935at2"/>
<dbReference type="InterPro" id="IPR012349">
    <property type="entry name" value="Split_barrel_FMN-bd"/>
</dbReference>
<gene>
    <name evidence="1" type="ORF">BO225_06950</name>
</gene>
<dbReference type="AlphaFoldDB" id="A0A1U7NM53"/>
<evidence type="ECO:0008006" key="3">
    <source>
        <dbReference type="Google" id="ProtNLM"/>
    </source>
</evidence>
<dbReference type="PANTHER" id="PTHR34071:SF2">
    <property type="entry name" value="FLAVIN-NUCLEOTIDE-BINDING PROTEIN"/>
    <property type="match status" value="1"/>
</dbReference>
<evidence type="ECO:0000313" key="1">
    <source>
        <dbReference type="EMBL" id="OLU46211.1"/>
    </source>
</evidence>
<protein>
    <recommendedName>
        <fullName evidence="3">MFS transporter</fullName>
    </recommendedName>
</protein>
<dbReference type="SUPFAM" id="SSF50475">
    <property type="entry name" value="FMN-binding split barrel"/>
    <property type="match status" value="1"/>
</dbReference>
<accession>A0A1U7NM53</accession>
<sequence>MRKEKCALDRGAIEALILNNTYGTLALSQEGKPYSIPMNYGYRDGCFYFHGAQEGMRYEYVQANPNAGFCIVDHETLRPELFSTDYASVIAHGKIELVEKEDEKKEWLDGFVGTLRAKTTRGRKYVYRPGSIEYSRL</sequence>
<keyword evidence="2" id="KW-1185">Reference proteome</keyword>
<dbReference type="EMBL" id="MPKA01000067">
    <property type="protein sequence ID" value="OLU46211.1"/>
    <property type="molecule type" value="Genomic_DNA"/>
</dbReference>
<proteinExistence type="predicted"/>
<dbReference type="Proteomes" id="UP000186705">
    <property type="component" value="Unassembled WGS sequence"/>
</dbReference>
<organism evidence="1 2">
    <name type="scientific">Dubosiella newyorkensis</name>
    <dbReference type="NCBI Taxonomy" id="1862672"/>
    <lineage>
        <taxon>Bacteria</taxon>
        <taxon>Bacillati</taxon>
        <taxon>Bacillota</taxon>
        <taxon>Erysipelotrichia</taxon>
        <taxon>Erysipelotrichales</taxon>
        <taxon>Erysipelotrichaceae</taxon>
        <taxon>Dubosiella</taxon>
    </lineage>
</organism>
<dbReference type="GeneID" id="78275678"/>
<name>A0A1U7NM53_9FIRM</name>
<dbReference type="Gene3D" id="2.30.110.10">
    <property type="entry name" value="Electron Transport, Fmn-binding Protein, Chain A"/>
    <property type="match status" value="1"/>
</dbReference>
<evidence type="ECO:0000313" key="2">
    <source>
        <dbReference type="Proteomes" id="UP000186705"/>
    </source>
</evidence>
<dbReference type="Pfam" id="PF12900">
    <property type="entry name" value="Pyridox_ox_2"/>
    <property type="match status" value="1"/>
</dbReference>
<dbReference type="InterPro" id="IPR024747">
    <property type="entry name" value="Pyridox_Oxase-rel"/>
</dbReference>
<dbReference type="STRING" id="1862672.BO225_06950"/>
<dbReference type="PANTHER" id="PTHR34071">
    <property type="entry name" value="5-NITROIMIDAZOLE ANTIBIOTICS RESISTANCE PROTEIN, NIMA-FAMILY-RELATED PROTEIN-RELATED"/>
    <property type="match status" value="1"/>
</dbReference>